<proteinExistence type="predicted"/>
<evidence type="ECO:0008006" key="3">
    <source>
        <dbReference type="Google" id="ProtNLM"/>
    </source>
</evidence>
<dbReference type="PANTHER" id="PTHR37804">
    <property type="entry name" value="CDAA REGULATORY PROTEIN CDAR"/>
    <property type="match status" value="1"/>
</dbReference>
<dbReference type="Gene3D" id="2.170.120.40">
    <property type="entry name" value="YbbR-like domain"/>
    <property type="match status" value="2"/>
</dbReference>
<dbReference type="Proteomes" id="UP000602284">
    <property type="component" value="Unassembled WGS sequence"/>
</dbReference>
<dbReference type="InterPro" id="IPR012505">
    <property type="entry name" value="YbbR"/>
</dbReference>
<name>A0ABS1J5I7_9BACL</name>
<sequence length="404" mass="43153">MMDRLLRNNTVVKIIASILAVLLWLIVHSGDETSTIGSTGIVQITQPLRDKPVKVLYDEHNFTLDGEPKVTLNLHGPGFDVMNTIAQNDSINVIADATKLGEGTHEVPVFVQGLPSGVVSDNPTVTVKLEANVVQEFPVTLNTEGKPKEGLNVGEAVISPKSVVVSGPKSVLSTVTSVVATISLDNAEESIHTSVPLTPMDESGKAVKGVKLNHDRADVTIPVNHPSKSLPLGLQFKGELAPGYAVENVTQTQSVTAYGNPQALEALDSYSVPVLDLTGLSKSLTQKIKLPLVDGITALEPDIVEVTVNVVKSETRTFDNIPVKVMGLKEGQSYKVIGTPEQVSVTLEGAKSLLDKLQPTDLQVFVDATNQAGGQHTVRLQVTTPNFIKAVSITPSEMNIEFKK</sequence>
<dbReference type="CDD" id="cd20206">
    <property type="entry name" value="YbbR"/>
    <property type="match status" value="1"/>
</dbReference>
<reference evidence="1 2" key="1">
    <citation type="submission" date="2021-01" db="EMBL/GenBank/DDBJ databases">
        <title>Tumebacillus sp. strain ITR2 16S ribosomal RNA gene Genome sequencing and assembly.</title>
        <authorList>
            <person name="Kang M."/>
        </authorList>
    </citation>
    <scope>NUCLEOTIDE SEQUENCE [LARGE SCALE GENOMIC DNA]</scope>
    <source>
        <strain evidence="1 2">ITR2</strain>
    </source>
</reference>
<dbReference type="InterPro" id="IPR053154">
    <property type="entry name" value="c-di-AMP_regulator"/>
</dbReference>
<protein>
    <recommendedName>
        <fullName evidence="3">YbbR-like domain-containing protein</fullName>
    </recommendedName>
</protein>
<comment type="caution">
    <text evidence="1">The sequence shown here is derived from an EMBL/GenBank/DDBJ whole genome shotgun (WGS) entry which is preliminary data.</text>
</comment>
<evidence type="ECO:0000313" key="2">
    <source>
        <dbReference type="Proteomes" id="UP000602284"/>
    </source>
</evidence>
<gene>
    <name evidence="1" type="ORF">JJB07_02695</name>
</gene>
<dbReference type="Gene3D" id="2.170.120.30">
    <property type="match status" value="2"/>
</dbReference>
<keyword evidence="2" id="KW-1185">Reference proteome</keyword>
<evidence type="ECO:0000313" key="1">
    <source>
        <dbReference type="EMBL" id="MBL0385547.1"/>
    </source>
</evidence>
<organism evidence="1 2">
    <name type="scientific">Tumebacillus amylolyticus</name>
    <dbReference type="NCBI Taxonomy" id="2801339"/>
    <lineage>
        <taxon>Bacteria</taxon>
        <taxon>Bacillati</taxon>
        <taxon>Bacillota</taxon>
        <taxon>Bacilli</taxon>
        <taxon>Bacillales</taxon>
        <taxon>Alicyclobacillaceae</taxon>
        <taxon>Tumebacillus</taxon>
    </lineage>
</organism>
<dbReference type="EMBL" id="JAEQNB010000001">
    <property type="protein sequence ID" value="MBL0385547.1"/>
    <property type="molecule type" value="Genomic_DNA"/>
</dbReference>
<dbReference type="RefSeq" id="WP_201630890.1">
    <property type="nucleotide sequence ID" value="NZ_JAEQNB010000001.1"/>
</dbReference>
<accession>A0ABS1J5I7</accession>
<dbReference type="Pfam" id="PF07949">
    <property type="entry name" value="YbbR"/>
    <property type="match status" value="3"/>
</dbReference>
<dbReference type="PANTHER" id="PTHR37804:SF1">
    <property type="entry name" value="CDAA REGULATORY PROTEIN CDAR"/>
    <property type="match status" value="1"/>
</dbReference>